<dbReference type="InterPro" id="IPR050131">
    <property type="entry name" value="Peptidase_S8_subtilisin-like"/>
</dbReference>
<comment type="caution">
    <text evidence="8">The sequence shown here is derived from an EMBL/GenBank/DDBJ whole genome shotgun (WGS) entry which is preliminary data.</text>
</comment>
<dbReference type="Proteomes" id="UP001595833">
    <property type="component" value="Unassembled WGS sequence"/>
</dbReference>
<dbReference type="PANTHER" id="PTHR43806:SF11">
    <property type="entry name" value="CEREVISIN-RELATED"/>
    <property type="match status" value="1"/>
</dbReference>
<dbReference type="InterPro" id="IPR036852">
    <property type="entry name" value="Peptidase_S8/S53_dom_sf"/>
</dbReference>
<evidence type="ECO:0000256" key="1">
    <source>
        <dbReference type="ARBA" id="ARBA00011073"/>
    </source>
</evidence>
<accession>A0ABV9Y385</accession>
<dbReference type="InterPro" id="IPR000209">
    <property type="entry name" value="Peptidase_S8/S53_dom"/>
</dbReference>
<evidence type="ECO:0000256" key="2">
    <source>
        <dbReference type="ARBA" id="ARBA00022670"/>
    </source>
</evidence>
<sequence length="1046" mass="108161">MTTLLTGSTTAIATTAAATAPATAGGQITAVTLVTGDRVVLDGDRVVAVKPGAGREDVPFHAFHRADHVHVVPADATRLLAQDRLDPRLFDVTGLVEAGYDDTRRDSVPLIVTRGNDFTTAEAPKAEAAAGSAFRALVDDPGVRKVWLDGVRRISLDRSTAQVGAPAAWAAGHTGAGVKVAVLDTGVDGDHPDLAGKEVAERNFTSEPDTVDRVGHGTHVAATVASSGPEYRGVAPDAEILDGKVCEASGGCAESAILEGMRWATEQGADVVNLSLGGRDRPGIDPLEEAVNALSAQTGALFVIAAGNSGSPGSVGSPGSADAALTVGAVERDDSIAPFSSRGPRVGDGAIKPDITAPGVDIVAAKAAHSTIGTPVGDGHLALSGTSMATPHVAGAAALIAQQHPDWTGARIKAVLTASAEPNADLTAFDQGSGRLDLARAITTALTTDPVGINLGVQQWPHQDDTPVTREHTYRNAGDAPVTLTLAVEAKAPDGAPAPAGMFSVTPTELTVPAGGEATASVTADTRLGPLDGAYSGAVVATGGDEPLRTPMAVDREVESYDVPFEHVNRSGAPEGTYYTSVFGLSNDRTAFLTTGQDTLRLPKGDYLVVSELGPVDGLTLLVQPHLAVTGDGSVTLDARVAGPLRVTAPDPAAAPGLHAVDVTRSYDGRPSGIVGIYPRGFPAGMTIGHAGRELPEDELSVVVGAEFIGAPVNGAPVTYRFAWEELGRVPTGLVRAPASRDLARVRTSFGPALPGKVYVHGMSASNSLGFGGVAGLVEVPPSGSGIDHVNTDGNPWRRVFFQDGDQLSETGLSSAEERYRAGRTYDRSMHHPVFGPALAAGRYPYLSRAGDEIDVRLPLFGDREGNEGFSQTSSARVELYRDGELVGGADGESALFPVPPGRAGYRVAASAVRAPGIAEFATEVGLSWTFRSDTVRGDEARPLPLSVVRFTPELDGSGAAPAGRVLRVPLVVDGQEGAERVHLRRFRVEVSFDDGERWTRVPVAGSTALVRNDAGAGAHASLRVEATDGRGHVLRQTVIRAYRLG</sequence>
<evidence type="ECO:0000256" key="3">
    <source>
        <dbReference type="ARBA" id="ARBA00022801"/>
    </source>
</evidence>
<keyword evidence="4 5" id="KW-0720">Serine protease</keyword>
<dbReference type="InterPro" id="IPR015500">
    <property type="entry name" value="Peptidase_S8_subtilisin-rel"/>
</dbReference>
<feature type="active site" description="Charge relay system" evidence="5">
    <location>
        <position position="387"/>
    </location>
</feature>
<dbReference type="Gene3D" id="3.40.50.200">
    <property type="entry name" value="Peptidase S8/S53 domain"/>
    <property type="match status" value="1"/>
</dbReference>
<dbReference type="RefSeq" id="WP_344040866.1">
    <property type="nucleotide sequence ID" value="NZ_BAAAKE010000025.1"/>
</dbReference>
<feature type="domain" description="Peptidase S8/S53" evidence="7">
    <location>
        <begin position="175"/>
        <end position="425"/>
    </location>
</feature>
<comment type="similarity">
    <text evidence="1 5 6">Belongs to the peptidase S8 family.</text>
</comment>
<keyword evidence="2 5" id="KW-0645">Protease</keyword>
<protein>
    <submittedName>
        <fullName evidence="8">S8 family serine peptidase</fullName>
    </submittedName>
</protein>
<evidence type="ECO:0000313" key="9">
    <source>
        <dbReference type="Proteomes" id="UP001595833"/>
    </source>
</evidence>
<dbReference type="Pfam" id="PF00082">
    <property type="entry name" value="Peptidase_S8"/>
    <property type="match status" value="1"/>
</dbReference>
<dbReference type="InterPro" id="IPR023828">
    <property type="entry name" value="Peptidase_S8_Ser-AS"/>
</dbReference>
<organism evidence="8 9">
    <name type="scientific">Saccharothrix xinjiangensis</name>
    <dbReference type="NCBI Taxonomy" id="204798"/>
    <lineage>
        <taxon>Bacteria</taxon>
        <taxon>Bacillati</taxon>
        <taxon>Actinomycetota</taxon>
        <taxon>Actinomycetes</taxon>
        <taxon>Pseudonocardiales</taxon>
        <taxon>Pseudonocardiaceae</taxon>
        <taxon>Saccharothrix</taxon>
    </lineage>
</organism>
<dbReference type="PANTHER" id="PTHR43806">
    <property type="entry name" value="PEPTIDASE S8"/>
    <property type="match status" value="1"/>
</dbReference>
<evidence type="ECO:0000256" key="5">
    <source>
        <dbReference type="PROSITE-ProRule" id="PRU01240"/>
    </source>
</evidence>
<keyword evidence="3 5" id="KW-0378">Hydrolase</keyword>
<evidence type="ECO:0000256" key="4">
    <source>
        <dbReference type="ARBA" id="ARBA00022825"/>
    </source>
</evidence>
<proteinExistence type="inferred from homology"/>
<evidence type="ECO:0000256" key="6">
    <source>
        <dbReference type="RuleBase" id="RU003355"/>
    </source>
</evidence>
<feature type="active site" description="Charge relay system" evidence="5">
    <location>
        <position position="184"/>
    </location>
</feature>
<evidence type="ECO:0000313" key="8">
    <source>
        <dbReference type="EMBL" id="MFC5055829.1"/>
    </source>
</evidence>
<dbReference type="PRINTS" id="PR00723">
    <property type="entry name" value="SUBTILISIN"/>
</dbReference>
<keyword evidence="9" id="KW-1185">Reference proteome</keyword>
<dbReference type="PROSITE" id="PS00136">
    <property type="entry name" value="SUBTILASE_ASP"/>
    <property type="match status" value="1"/>
</dbReference>
<dbReference type="EMBL" id="JBHSJB010000017">
    <property type="protein sequence ID" value="MFC5055829.1"/>
    <property type="molecule type" value="Genomic_DNA"/>
</dbReference>
<evidence type="ECO:0000259" key="7">
    <source>
        <dbReference type="Pfam" id="PF00082"/>
    </source>
</evidence>
<dbReference type="InterPro" id="IPR023827">
    <property type="entry name" value="Peptidase_S8_Asp-AS"/>
</dbReference>
<dbReference type="SUPFAM" id="SSF52743">
    <property type="entry name" value="Subtilisin-like"/>
    <property type="match status" value="1"/>
</dbReference>
<dbReference type="PROSITE" id="PS00138">
    <property type="entry name" value="SUBTILASE_SER"/>
    <property type="match status" value="1"/>
</dbReference>
<dbReference type="PROSITE" id="PS51892">
    <property type="entry name" value="SUBTILASE"/>
    <property type="match status" value="1"/>
</dbReference>
<name>A0ABV9Y385_9PSEU</name>
<reference evidence="9" key="1">
    <citation type="journal article" date="2019" name="Int. J. Syst. Evol. Microbiol.">
        <title>The Global Catalogue of Microorganisms (GCM) 10K type strain sequencing project: providing services to taxonomists for standard genome sequencing and annotation.</title>
        <authorList>
            <consortium name="The Broad Institute Genomics Platform"/>
            <consortium name="The Broad Institute Genome Sequencing Center for Infectious Disease"/>
            <person name="Wu L."/>
            <person name="Ma J."/>
        </authorList>
    </citation>
    <scope>NUCLEOTIDE SEQUENCE [LARGE SCALE GENOMIC DNA]</scope>
    <source>
        <strain evidence="9">KCTC 12848</strain>
    </source>
</reference>
<feature type="active site" description="Charge relay system" evidence="5">
    <location>
        <position position="216"/>
    </location>
</feature>
<gene>
    <name evidence="8" type="ORF">ACFPFM_18970</name>
</gene>